<reference evidence="2" key="1">
    <citation type="journal article" date="2019" name="Int. J. Syst. Evol. Microbiol.">
        <title>The Global Catalogue of Microorganisms (GCM) 10K type strain sequencing project: providing services to taxonomists for standard genome sequencing and annotation.</title>
        <authorList>
            <consortium name="The Broad Institute Genomics Platform"/>
            <consortium name="The Broad Institute Genome Sequencing Center for Infectious Disease"/>
            <person name="Wu L."/>
            <person name="Ma J."/>
        </authorList>
    </citation>
    <scope>NUCLEOTIDE SEQUENCE [LARGE SCALE GENOMIC DNA]</scope>
    <source>
        <strain evidence="2">CGMCC 4.7643</strain>
    </source>
</reference>
<dbReference type="EMBL" id="JBHUKU010000009">
    <property type="protein sequence ID" value="MFD2460555.1"/>
    <property type="molecule type" value="Genomic_DNA"/>
</dbReference>
<sequence>MEQQVEPVAIEAKSPPLTLEEVEQVELVRKFLTPMMTGEACGPG</sequence>
<dbReference type="Proteomes" id="UP001597419">
    <property type="component" value="Unassembled WGS sequence"/>
</dbReference>
<evidence type="ECO:0000313" key="1">
    <source>
        <dbReference type="EMBL" id="MFD2460555.1"/>
    </source>
</evidence>
<gene>
    <name evidence="1" type="ORF">ACFSYJ_18245</name>
</gene>
<organism evidence="1 2">
    <name type="scientific">Amycolatopsis samaneae</name>
    <dbReference type="NCBI Taxonomy" id="664691"/>
    <lineage>
        <taxon>Bacteria</taxon>
        <taxon>Bacillati</taxon>
        <taxon>Actinomycetota</taxon>
        <taxon>Actinomycetes</taxon>
        <taxon>Pseudonocardiales</taxon>
        <taxon>Pseudonocardiaceae</taxon>
        <taxon>Amycolatopsis</taxon>
    </lineage>
</organism>
<accession>A0ABW5GI88</accession>
<evidence type="ECO:0000313" key="2">
    <source>
        <dbReference type="Proteomes" id="UP001597419"/>
    </source>
</evidence>
<name>A0ABW5GI88_9PSEU</name>
<comment type="caution">
    <text evidence="1">The sequence shown here is derived from an EMBL/GenBank/DDBJ whole genome shotgun (WGS) entry which is preliminary data.</text>
</comment>
<keyword evidence="2" id="KW-1185">Reference proteome</keyword>
<proteinExistence type="predicted"/>
<dbReference type="RefSeq" id="WP_345393695.1">
    <property type="nucleotide sequence ID" value="NZ_BAABHG010000006.1"/>
</dbReference>
<protein>
    <submittedName>
        <fullName evidence="1">Uncharacterized protein</fullName>
    </submittedName>
</protein>